<evidence type="ECO:0008006" key="10">
    <source>
        <dbReference type="Google" id="ProtNLM"/>
    </source>
</evidence>
<evidence type="ECO:0000256" key="6">
    <source>
        <dbReference type="RuleBase" id="RU000461"/>
    </source>
</evidence>
<dbReference type="PRINTS" id="PR00385">
    <property type="entry name" value="P450"/>
</dbReference>
<keyword evidence="7" id="KW-0472">Membrane</keyword>
<feature type="transmembrane region" description="Helical" evidence="7">
    <location>
        <begin position="12"/>
        <end position="30"/>
    </location>
</feature>
<dbReference type="Gene3D" id="1.10.630.10">
    <property type="entry name" value="Cytochrome P450"/>
    <property type="match status" value="2"/>
</dbReference>
<keyword evidence="9" id="KW-1185">Reference proteome</keyword>
<name>A0A8X7QD07_BRACI</name>
<evidence type="ECO:0000313" key="8">
    <source>
        <dbReference type="EMBL" id="KAG2267950.1"/>
    </source>
</evidence>
<comment type="caution">
    <text evidence="8">The sequence shown here is derived from an EMBL/GenBank/DDBJ whole genome shotgun (WGS) entry which is preliminary data.</text>
</comment>
<dbReference type="PRINTS" id="PR00465">
    <property type="entry name" value="EP450IV"/>
</dbReference>
<dbReference type="GO" id="GO:0004497">
    <property type="term" value="F:monooxygenase activity"/>
    <property type="evidence" value="ECO:0007669"/>
    <property type="project" value="UniProtKB-KW"/>
</dbReference>
<evidence type="ECO:0000256" key="3">
    <source>
        <dbReference type="ARBA" id="ARBA00022723"/>
    </source>
</evidence>
<dbReference type="PROSITE" id="PS00086">
    <property type="entry name" value="CYTOCHROME_P450"/>
    <property type="match status" value="1"/>
</dbReference>
<dbReference type="AlphaFoldDB" id="A0A8X7QD07"/>
<protein>
    <recommendedName>
        <fullName evidence="10">Sterol 14-demethylase</fullName>
    </recommendedName>
</protein>
<accession>A0A8X7QD07</accession>
<keyword evidence="3 5" id="KW-0479">Metal-binding</keyword>
<dbReference type="OrthoDB" id="1055148at2759"/>
<dbReference type="InterPro" id="IPR017972">
    <property type="entry name" value="Cyt_P450_CS"/>
</dbReference>
<evidence type="ECO:0000256" key="5">
    <source>
        <dbReference type="PIRSR" id="PIRSR602403-1"/>
    </source>
</evidence>
<gene>
    <name evidence="8" type="ORF">Bca52824_062505</name>
</gene>
<keyword evidence="7" id="KW-0812">Transmembrane</keyword>
<evidence type="ECO:0000256" key="4">
    <source>
        <dbReference type="ARBA" id="ARBA00023004"/>
    </source>
</evidence>
<organism evidence="8 9">
    <name type="scientific">Brassica carinata</name>
    <name type="common">Ethiopian mustard</name>
    <name type="synonym">Abyssinian cabbage</name>
    <dbReference type="NCBI Taxonomy" id="52824"/>
    <lineage>
        <taxon>Eukaryota</taxon>
        <taxon>Viridiplantae</taxon>
        <taxon>Streptophyta</taxon>
        <taxon>Embryophyta</taxon>
        <taxon>Tracheophyta</taxon>
        <taxon>Spermatophyta</taxon>
        <taxon>Magnoliopsida</taxon>
        <taxon>eudicotyledons</taxon>
        <taxon>Gunneridae</taxon>
        <taxon>Pentapetalae</taxon>
        <taxon>rosids</taxon>
        <taxon>malvids</taxon>
        <taxon>Brassicales</taxon>
        <taxon>Brassicaceae</taxon>
        <taxon>Brassiceae</taxon>
        <taxon>Brassica</taxon>
    </lineage>
</organism>
<dbReference type="InterPro" id="IPR001128">
    <property type="entry name" value="Cyt_P450"/>
</dbReference>
<dbReference type="CDD" id="cd11042">
    <property type="entry name" value="CYP51-like"/>
    <property type="match status" value="1"/>
</dbReference>
<reference evidence="8 9" key="1">
    <citation type="submission" date="2020-02" db="EMBL/GenBank/DDBJ databases">
        <authorList>
            <person name="Ma Q."/>
            <person name="Huang Y."/>
            <person name="Song X."/>
            <person name="Pei D."/>
        </authorList>
    </citation>
    <scope>NUCLEOTIDE SEQUENCE [LARGE SCALE GENOMIC DNA]</scope>
    <source>
        <strain evidence="8">Sxm20200214</strain>
        <tissue evidence="8">Leaf</tissue>
    </source>
</reference>
<keyword evidence="7" id="KW-1133">Transmembrane helix</keyword>
<evidence type="ECO:0000313" key="9">
    <source>
        <dbReference type="Proteomes" id="UP000886595"/>
    </source>
</evidence>
<dbReference type="InterPro" id="IPR002403">
    <property type="entry name" value="Cyt_P450_E_grp-IV"/>
</dbReference>
<dbReference type="GO" id="GO:0020037">
    <property type="term" value="F:heme binding"/>
    <property type="evidence" value="ECO:0007669"/>
    <property type="project" value="InterPro"/>
</dbReference>
<dbReference type="PANTHER" id="PTHR24304:SF2">
    <property type="entry name" value="24-HYDROXYCHOLESTEROL 7-ALPHA-HYDROXYLASE"/>
    <property type="match status" value="1"/>
</dbReference>
<dbReference type="GO" id="GO:0016705">
    <property type="term" value="F:oxidoreductase activity, acting on paired donors, with incorporation or reduction of molecular oxygen"/>
    <property type="evidence" value="ECO:0007669"/>
    <property type="project" value="InterPro"/>
</dbReference>
<keyword evidence="6" id="KW-0560">Oxidoreductase</keyword>
<dbReference type="Proteomes" id="UP000886595">
    <property type="component" value="Unassembled WGS sequence"/>
</dbReference>
<dbReference type="Pfam" id="PF00067">
    <property type="entry name" value="p450"/>
    <property type="match status" value="2"/>
</dbReference>
<dbReference type="InterPro" id="IPR050529">
    <property type="entry name" value="CYP450_sterol_14alpha_dmase"/>
</dbReference>
<keyword evidence="4 5" id="KW-0408">Iron</keyword>
<comment type="cofactor">
    <cofactor evidence="5">
        <name>heme</name>
        <dbReference type="ChEBI" id="CHEBI:30413"/>
    </cofactor>
</comment>
<evidence type="ECO:0000256" key="1">
    <source>
        <dbReference type="ARBA" id="ARBA00010617"/>
    </source>
</evidence>
<sequence length="460" mass="52497">MELDSKNNLLKNGLVIVATLVLAKLIFSFFTSDSKEASPPTLKAWPPLIGSLLRFLKGPIVMLRDEYPKLGSVFTVNLLHKKMTFLIGPEVSAHFFKAPESDLSQQEVYQFNVPTFGPGVVFDVDYSVRQEQFRFFTEALRVNKLKGYVEMMVTEAEDFFSQWETGEVDLKTELERLIILTASRCLLGREVRDQLFDDVSALFHDLDNGMLPISVLFPYLPLPAHRRRDRSRKRSGKSENDMLQCFIESKYKDGRQTTESEVTGLLIAALFAGQHTSSITSTWTGAYLMKYKEYFSAALDEQKKLMEKHGDKIDHDILSEMDVLYRCIKEALRLHPPLIMLMRASLPMTSQRVISLQPRLRLPTACRISSKTQTPTTRIDSLREEKDKAAGAFSYISFGGGRHGCLGEPFAYLQIKAIWSHLLRNFELELVSPFPEIDWNAMVVGVKGNVMVRYKRRQLS</sequence>
<proteinExistence type="inferred from homology"/>
<keyword evidence="2 5" id="KW-0349">Heme</keyword>
<dbReference type="SUPFAM" id="SSF48264">
    <property type="entry name" value="Cytochrome P450"/>
    <property type="match status" value="1"/>
</dbReference>
<feature type="binding site" description="axial binding residue" evidence="5">
    <location>
        <position position="405"/>
    </location>
    <ligand>
        <name>heme</name>
        <dbReference type="ChEBI" id="CHEBI:30413"/>
    </ligand>
    <ligandPart>
        <name>Fe</name>
        <dbReference type="ChEBI" id="CHEBI:18248"/>
    </ligandPart>
</feature>
<keyword evidence="6" id="KW-0503">Monooxygenase</keyword>
<dbReference type="PANTHER" id="PTHR24304">
    <property type="entry name" value="CYTOCHROME P450 FAMILY 7"/>
    <property type="match status" value="1"/>
</dbReference>
<evidence type="ECO:0000256" key="2">
    <source>
        <dbReference type="ARBA" id="ARBA00022617"/>
    </source>
</evidence>
<evidence type="ECO:0000256" key="7">
    <source>
        <dbReference type="SAM" id="Phobius"/>
    </source>
</evidence>
<dbReference type="EMBL" id="JAAMPC010000013">
    <property type="protein sequence ID" value="KAG2267950.1"/>
    <property type="molecule type" value="Genomic_DNA"/>
</dbReference>
<dbReference type="InterPro" id="IPR036396">
    <property type="entry name" value="Cyt_P450_sf"/>
</dbReference>
<comment type="similarity">
    <text evidence="1 6">Belongs to the cytochrome P450 family.</text>
</comment>
<dbReference type="GO" id="GO:0005506">
    <property type="term" value="F:iron ion binding"/>
    <property type="evidence" value="ECO:0007669"/>
    <property type="project" value="InterPro"/>
</dbReference>